<dbReference type="GO" id="GO:0008360">
    <property type="term" value="P:regulation of cell shape"/>
    <property type="evidence" value="ECO:0007669"/>
    <property type="project" value="UniProtKB-KW"/>
</dbReference>
<evidence type="ECO:0000256" key="7">
    <source>
        <dbReference type="ARBA" id="ARBA00022692"/>
    </source>
</evidence>
<dbReference type="PANTHER" id="PTHR30474:SF2">
    <property type="entry name" value="PEPTIDOGLYCAN GLYCOSYLTRANSFERASE FTSW-RELATED"/>
    <property type="match status" value="1"/>
</dbReference>
<evidence type="ECO:0000256" key="9">
    <source>
        <dbReference type="ARBA" id="ARBA00022984"/>
    </source>
</evidence>
<evidence type="ECO:0000256" key="21">
    <source>
        <dbReference type="SAM" id="Phobius"/>
    </source>
</evidence>
<evidence type="ECO:0000256" key="6">
    <source>
        <dbReference type="ARBA" id="ARBA00022679"/>
    </source>
</evidence>
<dbReference type="Pfam" id="PF01098">
    <property type="entry name" value="FTSW_RODA_SPOVE"/>
    <property type="match status" value="1"/>
</dbReference>
<organism evidence="22 23">
    <name type="scientific">Candidatus Berkelbacteria bacterium CG10_big_fil_rev_8_21_14_0_10_43_13</name>
    <dbReference type="NCBI Taxonomy" id="1974514"/>
    <lineage>
        <taxon>Bacteria</taxon>
        <taxon>Candidatus Berkelbacteria</taxon>
    </lineage>
</organism>
<dbReference type="NCBIfam" id="TIGR02614">
    <property type="entry name" value="ftsW"/>
    <property type="match status" value="1"/>
</dbReference>
<evidence type="ECO:0000256" key="18">
    <source>
        <dbReference type="ARBA" id="ARBA00041418"/>
    </source>
</evidence>
<evidence type="ECO:0000256" key="3">
    <source>
        <dbReference type="ARBA" id="ARBA00022475"/>
    </source>
</evidence>
<feature type="transmembrane region" description="Helical" evidence="21">
    <location>
        <begin position="191"/>
        <end position="207"/>
    </location>
</feature>
<evidence type="ECO:0000313" key="22">
    <source>
        <dbReference type="EMBL" id="PIS07882.1"/>
    </source>
</evidence>
<keyword evidence="10 21" id="KW-1133">Transmembrane helix</keyword>
<comment type="caution">
    <text evidence="22">The sequence shown here is derived from an EMBL/GenBank/DDBJ whole genome shotgun (WGS) entry which is preliminary data.</text>
</comment>
<dbReference type="Proteomes" id="UP000231382">
    <property type="component" value="Unassembled WGS sequence"/>
</dbReference>
<feature type="transmembrane region" description="Helical" evidence="21">
    <location>
        <begin position="53"/>
        <end position="74"/>
    </location>
</feature>
<dbReference type="GO" id="GO:0008955">
    <property type="term" value="F:peptidoglycan glycosyltransferase activity"/>
    <property type="evidence" value="ECO:0007669"/>
    <property type="project" value="UniProtKB-EC"/>
</dbReference>
<comment type="catalytic activity">
    <reaction evidence="20">
        <text>[GlcNAc-(1-&gt;4)-Mur2Ac(oyl-L-Ala-gamma-D-Glu-L-Lys-D-Ala-D-Ala)](n)-di-trans,octa-cis-undecaprenyl diphosphate + beta-D-GlcNAc-(1-&gt;4)-Mur2Ac(oyl-L-Ala-gamma-D-Glu-L-Lys-D-Ala-D-Ala)-di-trans,octa-cis-undecaprenyl diphosphate = [GlcNAc-(1-&gt;4)-Mur2Ac(oyl-L-Ala-gamma-D-Glu-L-Lys-D-Ala-D-Ala)](n+1)-di-trans,octa-cis-undecaprenyl diphosphate + di-trans,octa-cis-undecaprenyl diphosphate + H(+)</text>
        <dbReference type="Rhea" id="RHEA:23708"/>
        <dbReference type="Rhea" id="RHEA-COMP:9602"/>
        <dbReference type="Rhea" id="RHEA-COMP:9603"/>
        <dbReference type="ChEBI" id="CHEBI:15378"/>
        <dbReference type="ChEBI" id="CHEBI:58405"/>
        <dbReference type="ChEBI" id="CHEBI:60033"/>
        <dbReference type="ChEBI" id="CHEBI:78435"/>
        <dbReference type="EC" id="2.4.99.28"/>
    </reaction>
</comment>
<name>A0A2H0W723_9BACT</name>
<dbReference type="EMBL" id="PEZW01000009">
    <property type="protein sequence ID" value="PIS07882.1"/>
    <property type="molecule type" value="Genomic_DNA"/>
</dbReference>
<dbReference type="AlphaFoldDB" id="A0A2H0W723"/>
<gene>
    <name evidence="22" type="primary">ftsW</name>
    <name evidence="22" type="ORF">COT78_01460</name>
</gene>
<dbReference type="GO" id="GO:0032153">
    <property type="term" value="C:cell division site"/>
    <property type="evidence" value="ECO:0007669"/>
    <property type="project" value="TreeGrafter"/>
</dbReference>
<dbReference type="EC" id="2.4.99.28" evidence="19"/>
<keyword evidence="7 21" id="KW-0812">Transmembrane</keyword>
<evidence type="ECO:0000256" key="4">
    <source>
        <dbReference type="ARBA" id="ARBA00022618"/>
    </source>
</evidence>
<evidence type="ECO:0000256" key="1">
    <source>
        <dbReference type="ARBA" id="ARBA00004651"/>
    </source>
</evidence>
<keyword evidence="11 21" id="KW-0472">Membrane</keyword>
<accession>A0A2H0W723</accession>
<evidence type="ECO:0000256" key="5">
    <source>
        <dbReference type="ARBA" id="ARBA00022676"/>
    </source>
</evidence>
<dbReference type="PANTHER" id="PTHR30474">
    <property type="entry name" value="CELL CYCLE PROTEIN"/>
    <property type="match status" value="1"/>
</dbReference>
<comment type="pathway">
    <text evidence="2">Cell wall biogenesis; peptidoglycan biosynthesis.</text>
</comment>
<keyword evidence="8" id="KW-0133">Cell shape</keyword>
<dbReference type="InterPro" id="IPR001182">
    <property type="entry name" value="FtsW/RodA"/>
</dbReference>
<proteinExistence type="inferred from homology"/>
<comment type="similarity">
    <text evidence="16">Belongs to the SEDS family. FtsW subfamily.</text>
</comment>
<dbReference type="GO" id="GO:0005886">
    <property type="term" value="C:plasma membrane"/>
    <property type="evidence" value="ECO:0007669"/>
    <property type="project" value="UniProtKB-SubCell"/>
</dbReference>
<protein>
    <recommendedName>
        <fullName evidence="17">Probable peptidoglycan glycosyltransferase FtsW</fullName>
        <ecNumber evidence="19">2.4.99.28</ecNumber>
    </recommendedName>
    <alternativeName>
        <fullName evidence="18">Cell division protein FtsW</fullName>
    </alternativeName>
    <alternativeName>
        <fullName evidence="15">Cell wall polymerase</fullName>
    </alternativeName>
    <alternativeName>
        <fullName evidence="14">Peptidoglycan polymerase</fullName>
    </alternativeName>
</protein>
<sequence length="372" mass="40705">MTNFRRQHSDYWLSVAIFGLIVFGLIMIYSVSKYYSLELTDGVTDKYFLKKQLLMVAIGLVGWVVVQAIDYHYWQKHAGTMFFITIGLLLLPVILSPLHITSAGRWINVGSFNFQPAELAKLTFIFYLAGWFSEKGNNLKDVAKLFWPFISILGIIVLLMFMQKDLGTLSVYVIIAGSLFVASGAPLNQIFGAVGLGGVLLWLMIKLEPYRMQRLTTFLNPGTGSLTTGYHIQNALIAIGSGGLLGLGFGQSKQKYLYLPEAHTDSIFAIICEELGTLRAAAIILVFVFIALRGLKIAKTAPDGFARLVAIGVTIWIFSQMAINTAAMLGLLPLTGIPLPFISYGGTSLIVLLAAVGVLTNISKHQVKQQGG</sequence>
<dbReference type="GO" id="GO:0051301">
    <property type="term" value="P:cell division"/>
    <property type="evidence" value="ECO:0007669"/>
    <property type="project" value="UniProtKB-KW"/>
</dbReference>
<evidence type="ECO:0000313" key="23">
    <source>
        <dbReference type="Proteomes" id="UP000231382"/>
    </source>
</evidence>
<keyword evidence="13" id="KW-0961">Cell wall biogenesis/degradation</keyword>
<evidence type="ECO:0000256" key="19">
    <source>
        <dbReference type="ARBA" id="ARBA00044770"/>
    </source>
</evidence>
<evidence type="ECO:0000256" key="17">
    <source>
        <dbReference type="ARBA" id="ARBA00041185"/>
    </source>
</evidence>
<feature type="transmembrane region" description="Helical" evidence="21">
    <location>
        <begin position="169"/>
        <end position="185"/>
    </location>
</feature>
<evidence type="ECO:0000256" key="12">
    <source>
        <dbReference type="ARBA" id="ARBA00023306"/>
    </source>
</evidence>
<dbReference type="GO" id="GO:0071555">
    <property type="term" value="P:cell wall organization"/>
    <property type="evidence" value="ECO:0007669"/>
    <property type="project" value="UniProtKB-KW"/>
</dbReference>
<evidence type="ECO:0000256" key="15">
    <source>
        <dbReference type="ARBA" id="ARBA00033270"/>
    </source>
</evidence>
<evidence type="ECO:0000256" key="10">
    <source>
        <dbReference type="ARBA" id="ARBA00022989"/>
    </source>
</evidence>
<feature type="transmembrane region" description="Helical" evidence="21">
    <location>
        <begin position="145"/>
        <end position="162"/>
    </location>
</feature>
<dbReference type="InterPro" id="IPR018365">
    <property type="entry name" value="Cell_cycle_FtsW-rel_CS"/>
</dbReference>
<dbReference type="GO" id="GO:0015648">
    <property type="term" value="F:lipid-linked peptidoglycan transporter activity"/>
    <property type="evidence" value="ECO:0007669"/>
    <property type="project" value="TreeGrafter"/>
</dbReference>
<keyword evidence="5" id="KW-0328">Glycosyltransferase</keyword>
<feature type="transmembrane region" description="Helical" evidence="21">
    <location>
        <begin position="341"/>
        <end position="362"/>
    </location>
</feature>
<feature type="transmembrane region" description="Helical" evidence="21">
    <location>
        <begin position="12"/>
        <end position="32"/>
    </location>
</feature>
<dbReference type="GO" id="GO:0009252">
    <property type="term" value="P:peptidoglycan biosynthetic process"/>
    <property type="evidence" value="ECO:0007669"/>
    <property type="project" value="UniProtKB-KW"/>
</dbReference>
<feature type="transmembrane region" description="Helical" evidence="21">
    <location>
        <begin position="304"/>
        <end position="329"/>
    </location>
</feature>
<evidence type="ECO:0000256" key="14">
    <source>
        <dbReference type="ARBA" id="ARBA00032370"/>
    </source>
</evidence>
<keyword evidence="9" id="KW-0573">Peptidoglycan synthesis</keyword>
<evidence type="ECO:0000256" key="20">
    <source>
        <dbReference type="ARBA" id="ARBA00049902"/>
    </source>
</evidence>
<dbReference type="PROSITE" id="PS00428">
    <property type="entry name" value="FTSW_RODA_SPOVE"/>
    <property type="match status" value="1"/>
</dbReference>
<evidence type="ECO:0000256" key="13">
    <source>
        <dbReference type="ARBA" id="ARBA00023316"/>
    </source>
</evidence>
<keyword evidence="6" id="KW-0808">Transferase</keyword>
<dbReference type="InterPro" id="IPR013437">
    <property type="entry name" value="FtsW"/>
</dbReference>
<keyword evidence="3" id="KW-1003">Cell membrane</keyword>
<keyword evidence="12" id="KW-0131">Cell cycle</keyword>
<reference evidence="23" key="1">
    <citation type="submission" date="2017-09" db="EMBL/GenBank/DDBJ databases">
        <title>Depth-based differentiation of microbial function through sediment-hosted aquifers and enrichment of novel symbionts in the deep terrestrial subsurface.</title>
        <authorList>
            <person name="Probst A.J."/>
            <person name="Ladd B."/>
            <person name="Jarett J.K."/>
            <person name="Geller-Mcgrath D.E."/>
            <person name="Sieber C.M.K."/>
            <person name="Emerson J.B."/>
            <person name="Anantharaman K."/>
            <person name="Thomas B.C."/>
            <person name="Malmstrom R."/>
            <person name="Stieglmeier M."/>
            <person name="Klingl A."/>
            <person name="Woyke T."/>
            <person name="Ryan C.M."/>
            <person name="Banfield J.F."/>
        </authorList>
    </citation>
    <scope>NUCLEOTIDE SEQUENCE [LARGE SCALE GENOMIC DNA]</scope>
</reference>
<comment type="subcellular location">
    <subcellularLocation>
        <location evidence="1">Cell membrane</location>
        <topology evidence="1">Multi-pass membrane protein</topology>
    </subcellularLocation>
</comment>
<keyword evidence="4" id="KW-0132">Cell division</keyword>
<evidence type="ECO:0000256" key="2">
    <source>
        <dbReference type="ARBA" id="ARBA00004752"/>
    </source>
</evidence>
<feature type="transmembrane region" description="Helical" evidence="21">
    <location>
        <begin position="267"/>
        <end position="292"/>
    </location>
</feature>
<evidence type="ECO:0000256" key="16">
    <source>
        <dbReference type="ARBA" id="ARBA00038053"/>
    </source>
</evidence>
<evidence type="ECO:0000256" key="11">
    <source>
        <dbReference type="ARBA" id="ARBA00023136"/>
    </source>
</evidence>
<feature type="transmembrane region" description="Helical" evidence="21">
    <location>
        <begin position="228"/>
        <end position="247"/>
    </location>
</feature>
<evidence type="ECO:0000256" key="8">
    <source>
        <dbReference type="ARBA" id="ARBA00022960"/>
    </source>
</evidence>
<feature type="transmembrane region" description="Helical" evidence="21">
    <location>
        <begin position="80"/>
        <end position="100"/>
    </location>
</feature>